<protein>
    <submittedName>
        <fullName evidence="1">Uncharacterized protein</fullName>
    </submittedName>
</protein>
<comment type="caution">
    <text evidence="1">The sequence shown here is derived from an EMBL/GenBank/DDBJ whole genome shotgun (WGS) entry which is preliminary data.</text>
</comment>
<organism evidence="1 2">
    <name type="scientific">Plebeiibacterium marinum</name>
    <dbReference type="NCBI Taxonomy" id="2992111"/>
    <lineage>
        <taxon>Bacteria</taxon>
        <taxon>Pseudomonadati</taxon>
        <taxon>Bacteroidota</taxon>
        <taxon>Bacteroidia</taxon>
        <taxon>Marinilabiliales</taxon>
        <taxon>Marinilabiliaceae</taxon>
        <taxon>Plebeiibacterium</taxon>
    </lineage>
</organism>
<dbReference type="Proteomes" id="UP001207408">
    <property type="component" value="Unassembled WGS sequence"/>
</dbReference>
<gene>
    <name evidence="1" type="ORF">OM074_01130</name>
</gene>
<evidence type="ECO:0000313" key="2">
    <source>
        <dbReference type="Proteomes" id="UP001207408"/>
    </source>
</evidence>
<evidence type="ECO:0000313" key="1">
    <source>
        <dbReference type="EMBL" id="MCW3804203.1"/>
    </source>
</evidence>
<dbReference type="RefSeq" id="WP_301197426.1">
    <property type="nucleotide sequence ID" value="NZ_JAPDPI010000001.1"/>
</dbReference>
<proteinExistence type="predicted"/>
<reference evidence="1" key="1">
    <citation type="submission" date="2022-10" db="EMBL/GenBank/DDBJ databases">
        <authorList>
            <person name="Yu W.X."/>
        </authorList>
    </citation>
    <scope>NUCLEOTIDE SEQUENCE</scope>
    <source>
        <strain evidence="1">D04</strain>
    </source>
</reference>
<dbReference type="AlphaFoldDB" id="A0AAE3SI88"/>
<sequence>MDLIKKHTFHIPVLGLGYTLDTPIKVAPYGISSVISLVDDKLMEQMREFYCKKFDLPFKAISEKVEDFRAERITSYLNMVDEIVSSKVANLKKSAIEKGSEFEKYFSMLPDFSSIKEKFNFAEKSRQVKEELCNWINDHLPIGDIDVNIMTKLDKVNSKDGEELPIEYNDAHAALRGFAKSNLSSSLVLSAGMSPRLYSYIEKFKDFFPDLNGELKKKIILKVSDFRSALVQGKMLAAKGIWVSEYRIESGVNCGGHAFPTNGVLFGPILDEFRKNKEKLWETCKNAYETALAKKELAIPAETPEMKITAQGGVGTNEEHNFLLKYYQMDGVGWGTPFMLVPEAVSIDVKTLKLLQNAKEDELYFSGLSPLGVPFNSVKWASMSEQRLANAQAGKHGMPCTKQYLKYNTEYTEKPICTASKQYQSKKLAELKEMNLPQEDYQKAYDAIIEKECLCVGLGVSLLESKDIPVGPTDKVTVCPGPNLAYFSKESTLAEMVDHIYGRTNLLDDRPRPHMFTKELGMYLDIFKKRIEEFLSKPEDAKEKKQLIAFQKNVFAGIEYYKELFQEKKKELIDEIDQLLIQYPSINTALQ</sequence>
<name>A0AAE3SI88_9BACT</name>
<accession>A0AAE3SI88</accession>
<dbReference type="EMBL" id="JAPDPI010000001">
    <property type="protein sequence ID" value="MCW3804203.1"/>
    <property type="molecule type" value="Genomic_DNA"/>
</dbReference>
<keyword evidence="2" id="KW-1185">Reference proteome</keyword>